<name>A0A2Z5JMX5_STRAR</name>
<protein>
    <submittedName>
        <fullName evidence="2">Uncharacterized protein</fullName>
    </submittedName>
</protein>
<dbReference type="AlphaFoldDB" id="A0A2Z5JMX5"/>
<proteinExistence type="predicted"/>
<evidence type="ECO:0000313" key="3">
    <source>
        <dbReference type="Proteomes" id="UP000252698"/>
    </source>
</evidence>
<feature type="compositionally biased region" description="Basic residues" evidence="1">
    <location>
        <begin position="1"/>
        <end position="11"/>
    </location>
</feature>
<feature type="region of interest" description="Disordered" evidence="1">
    <location>
        <begin position="1"/>
        <end position="24"/>
    </location>
</feature>
<reference evidence="2 3" key="1">
    <citation type="journal article" date="2018" name="Front. Microbiol.">
        <title>Genome Sequencing of Streptomyces atratus SCSIOZH16 and Activation Production of Nocardamine via Metabolic Engineering.</title>
        <authorList>
            <person name="Li Y."/>
            <person name="Zhang C."/>
            <person name="Liu C."/>
            <person name="Ju J."/>
            <person name="Ma J."/>
        </authorList>
    </citation>
    <scope>NUCLEOTIDE SEQUENCE [LARGE SCALE GENOMIC DNA]</scope>
    <source>
        <strain evidence="2 3">SCSIO_ZH16</strain>
    </source>
</reference>
<gene>
    <name evidence="2" type="ORF">C5746_36815</name>
</gene>
<evidence type="ECO:0000256" key="1">
    <source>
        <dbReference type="SAM" id="MobiDB-lite"/>
    </source>
</evidence>
<evidence type="ECO:0000313" key="2">
    <source>
        <dbReference type="EMBL" id="AXE81584.1"/>
    </source>
</evidence>
<accession>A0A2Z5JMX5</accession>
<organism evidence="2 3">
    <name type="scientific">Streptomyces atratus</name>
    <dbReference type="NCBI Taxonomy" id="1893"/>
    <lineage>
        <taxon>Bacteria</taxon>
        <taxon>Bacillati</taxon>
        <taxon>Actinomycetota</taxon>
        <taxon>Actinomycetes</taxon>
        <taxon>Kitasatosporales</taxon>
        <taxon>Streptomycetaceae</taxon>
        <taxon>Streptomyces</taxon>
    </lineage>
</organism>
<sequence length="61" mass="6953">MGGRVRSRWQHARYGDHSRTRRRHRHDRLWAGDLDPAAAEDDERAVCAGVSVAPYTCFSGE</sequence>
<dbReference type="KEGG" id="sata:C5746_36815"/>
<dbReference type="Proteomes" id="UP000252698">
    <property type="component" value="Chromosome"/>
</dbReference>
<dbReference type="EMBL" id="CP027306">
    <property type="protein sequence ID" value="AXE81584.1"/>
    <property type="molecule type" value="Genomic_DNA"/>
</dbReference>